<keyword evidence="3" id="KW-1185">Reference proteome</keyword>
<dbReference type="eggNOG" id="ENOG50317BA">
    <property type="taxonomic scope" value="Bacteria"/>
</dbReference>
<dbReference type="Proteomes" id="UP000008809">
    <property type="component" value="Chromosome"/>
</dbReference>
<evidence type="ECO:0000313" key="2">
    <source>
        <dbReference type="EMBL" id="ABD05913.1"/>
    </source>
</evidence>
<organism evidence="2 3">
    <name type="scientific">Rhodopseudomonas palustris (strain HaA2)</name>
    <dbReference type="NCBI Taxonomy" id="316058"/>
    <lineage>
        <taxon>Bacteria</taxon>
        <taxon>Pseudomonadati</taxon>
        <taxon>Pseudomonadota</taxon>
        <taxon>Alphaproteobacteria</taxon>
        <taxon>Hyphomicrobiales</taxon>
        <taxon>Nitrobacteraceae</taxon>
        <taxon>Rhodopseudomonas</taxon>
    </lineage>
</organism>
<evidence type="ECO:0000256" key="1">
    <source>
        <dbReference type="SAM" id="MobiDB-lite"/>
    </source>
</evidence>
<dbReference type="HOGENOM" id="CLU_186136_0_0_5"/>
<dbReference type="KEGG" id="rpb:RPB_1203"/>
<protein>
    <submittedName>
        <fullName evidence="2">Uncharacterized protein</fullName>
    </submittedName>
</protein>
<dbReference type="EMBL" id="CP000250">
    <property type="protein sequence ID" value="ABD05913.1"/>
    <property type="molecule type" value="Genomic_DNA"/>
</dbReference>
<sequence length="73" mass="8097">MVEKVVTPRRNVIDLADYQRAQRPSQTTAMSGRFCRHCGAPLFEGDSEDDCSSAGIALQSPGRARSPRRFRAD</sequence>
<gene>
    <name evidence="2" type="ordered locus">RPB_1203</name>
</gene>
<dbReference type="AlphaFoldDB" id="Q2J0U7"/>
<evidence type="ECO:0000313" key="3">
    <source>
        <dbReference type="Proteomes" id="UP000008809"/>
    </source>
</evidence>
<accession>Q2J0U7</accession>
<feature type="region of interest" description="Disordered" evidence="1">
    <location>
        <begin position="46"/>
        <end position="73"/>
    </location>
</feature>
<name>Q2J0U7_RHOP2</name>
<reference evidence="2 3" key="1">
    <citation type="submission" date="2006-01" db="EMBL/GenBank/DDBJ databases">
        <title>Complete sequence of Rhodopseudomonas palustris HaA2.</title>
        <authorList>
            <consortium name="US DOE Joint Genome Institute"/>
            <person name="Copeland A."/>
            <person name="Lucas S."/>
            <person name="Lapidus A."/>
            <person name="Barry K."/>
            <person name="Detter J.C."/>
            <person name="Glavina T."/>
            <person name="Hammon N."/>
            <person name="Israni S."/>
            <person name="Pitluck S."/>
            <person name="Chain P."/>
            <person name="Malfatti S."/>
            <person name="Shin M."/>
            <person name="Vergez L."/>
            <person name="Schmutz J."/>
            <person name="Larimer F."/>
            <person name="Land M."/>
            <person name="Hauser L."/>
            <person name="Pelletier D.A."/>
            <person name="Kyrpides N."/>
            <person name="Anderson I."/>
            <person name="Oda Y."/>
            <person name="Harwood C.S."/>
            <person name="Richardson P."/>
        </authorList>
    </citation>
    <scope>NUCLEOTIDE SEQUENCE [LARGE SCALE GENOMIC DNA]</scope>
    <source>
        <strain evidence="2 3">HaA2</strain>
    </source>
</reference>
<proteinExistence type="predicted"/>